<protein>
    <submittedName>
        <fullName evidence="1">Uncharacterized protein</fullName>
    </submittedName>
</protein>
<dbReference type="Proteomes" id="UP000297245">
    <property type="component" value="Unassembled WGS sequence"/>
</dbReference>
<evidence type="ECO:0000313" key="1">
    <source>
        <dbReference type="EMBL" id="THU84808.1"/>
    </source>
</evidence>
<accession>A0A4S8L9B5</accession>
<dbReference type="EMBL" id="ML179579">
    <property type="protein sequence ID" value="THU84808.1"/>
    <property type="molecule type" value="Genomic_DNA"/>
</dbReference>
<evidence type="ECO:0000313" key="2">
    <source>
        <dbReference type="Proteomes" id="UP000297245"/>
    </source>
</evidence>
<gene>
    <name evidence="1" type="ORF">K435DRAFT_869909</name>
</gene>
<name>A0A4S8L9B5_DENBC</name>
<proteinExistence type="predicted"/>
<reference evidence="1 2" key="1">
    <citation type="journal article" date="2019" name="Nat. Ecol. Evol.">
        <title>Megaphylogeny resolves global patterns of mushroom evolution.</title>
        <authorList>
            <person name="Varga T."/>
            <person name="Krizsan K."/>
            <person name="Foldi C."/>
            <person name="Dima B."/>
            <person name="Sanchez-Garcia M."/>
            <person name="Sanchez-Ramirez S."/>
            <person name="Szollosi G.J."/>
            <person name="Szarkandi J.G."/>
            <person name="Papp V."/>
            <person name="Albert L."/>
            <person name="Andreopoulos W."/>
            <person name="Angelini C."/>
            <person name="Antonin V."/>
            <person name="Barry K.W."/>
            <person name="Bougher N.L."/>
            <person name="Buchanan P."/>
            <person name="Buyck B."/>
            <person name="Bense V."/>
            <person name="Catcheside P."/>
            <person name="Chovatia M."/>
            <person name="Cooper J."/>
            <person name="Damon W."/>
            <person name="Desjardin D."/>
            <person name="Finy P."/>
            <person name="Geml J."/>
            <person name="Haridas S."/>
            <person name="Hughes K."/>
            <person name="Justo A."/>
            <person name="Karasinski D."/>
            <person name="Kautmanova I."/>
            <person name="Kiss B."/>
            <person name="Kocsube S."/>
            <person name="Kotiranta H."/>
            <person name="LaButti K.M."/>
            <person name="Lechner B.E."/>
            <person name="Liimatainen K."/>
            <person name="Lipzen A."/>
            <person name="Lukacs Z."/>
            <person name="Mihaltcheva S."/>
            <person name="Morgado L.N."/>
            <person name="Niskanen T."/>
            <person name="Noordeloos M.E."/>
            <person name="Ohm R.A."/>
            <person name="Ortiz-Santana B."/>
            <person name="Ovrebo C."/>
            <person name="Racz N."/>
            <person name="Riley R."/>
            <person name="Savchenko A."/>
            <person name="Shiryaev A."/>
            <person name="Soop K."/>
            <person name="Spirin V."/>
            <person name="Szebenyi C."/>
            <person name="Tomsovsky M."/>
            <person name="Tulloss R.E."/>
            <person name="Uehling J."/>
            <person name="Grigoriev I.V."/>
            <person name="Vagvolgyi C."/>
            <person name="Papp T."/>
            <person name="Martin F.M."/>
            <person name="Miettinen O."/>
            <person name="Hibbett D.S."/>
            <person name="Nagy L.G."/>
        </authorList>
    </citation>
    <scope>NUCLEOTIDE SEQUENCE [LARGE SCALE GENOMIC DNA]</scope>
    <source>
        <strain evidence="1 2">CBS 962.96</strain>
    </source>
</reference>
<sequence length="150" mass="17913">MYKLIREMLVNNLLPDKLAFLSLDVLRELSGSERDFIRMVEKFVFLEMKKTANTKKGWTHMLVLISILRGLLRRRLNPNQDRKWVLQRVTARFAVGYKNQFAIKLNKKAQSEDLKLIVWRALIDMFMVYEKDVMLDNSSPEELVKRFRHL</sequence>
<dbReference type="AlphaFoldDB" id="A0A4S8L9B5"/>
<organism evidence="1 2">
    <name type="scientific">Dendrothele bispora (strain CBS 962.96)</name>
    <dbReference type="NCBI Taxonomy" id="1314807"/>
    <lineage>
        <taxon>Eukaryota</taxon>
        <taxon>Fungi</taxon>
        <taxon>Dikarya</taxon>
        <taxon>Basidiomycota</taxon>
        <taxon>Agaricomycotina</taxon>
        <taxon>Agaricomycetes</taxon>
        <taxon>Agaricomycetidae</taxon>
        <taxon>Agaricales</taxon>
        <taxon>Agaricales incertae sedis</taxon>
        <taxon>Dendrothele</taxon>
    </lineage>
</organism>
<keyword evidence="2" id="KW-1185">Reference proteome</keyword>
<dbReference type="OrthoDB" id="27187at2759"/>